<keyword evidence="1" id="KW-0396">Initiation factor</keyword>
<name>A0A8X7VDD4_BRACI</name>
<comment type="caution">
    <text evidence="3">The sequence shown here is derived from an EMBL/GenBank/DDBJ whole genome shotgun (WGS) entry which is preliminary data.</text>
</comment>
<keyword evidence="4" id="KW-1185">Reference proteome</keyword>
<dbReference type="AlphaFoldDB" id="A0A8X7VDD4"/>
<dbReference type="InterPro" id="IPR001253">
    <property type="entry name" value="TIF_eIF-1A"/>
</dbReference>
<dbReference type="EMBL" id="JAAMPC010000006">
    <property type="protein sequence ID" value="KAG2309019.1"/>
    <property type="molecule type" value="Genomic_DNA"/>
</dbReference>
<dbReference type="InterPro" id="IPR006196">
    <property type="entry name" value="RNA-binding_domain_S1_IF1"/>
</dbReference>
<dbReference type="GO" id="GO:0003743">
    <property type="term" value="F:translation initiation factor activity"/>
    <property type="evidence" value="ECO:0007669"/>
    <property type="project" value="UniProtKB-UniRule"/>
</dbReference>
<reference evidence="3 4" key="1">
    <citation type="submission" date="2020-02" db="EMBL/GenBank/DDBJ databases">
        <authorList>
            <person name="Ma Q."/>
            <person name="Huang Y."/>
            <person name="Song X."/>
            <person name="Pei D."/>
        </authorList>
    </citation>
    <scope>NUCLEOTIDE SEQUENCE [LARGE SCALE GENOMIC DNA]</scope>
    <source>
        <strain evidence="3">Sxm20200214</strain>
        <tissue evidence="3">Leaf</tissue>
    </source>
</reference>
<dbReference type="SMART" id="SM00652">
    <property type="entry name" value="eIF1a"/>
    <property type="match status" value="1"/>
</dbReference>
<dbReference type="Proteomes" id="UP000886595">
    <property type="component" value="Unassembled WGS sequence"/>
</dbReference>
<sequence length="88" mass="10023">MPKNKGKGGKNIKRGKKIRREIICQGYALVLRICEAKCIDGVTRMCHIRGEMHKKVWISGYGNIILVGLRMDMHNDSKADVIHNYTPD</sequence>
<keyword evidence="1" id="KW-0648">Protein biosynthesis</keyword>
<proteinExistence type="predicted"/>
<accession>A0A8X7VDD4</accession>
<evidence type="ECO:0000313" key="4">
    <source>
        <dbReference type="Proteomes" id="UP000886595"/>
    </source>
</evidence>
<dbReference type="OrthoDB" id="274995at2759"/>
<dbReference type="PROSITE" id="PS50832">
    <property type="entry name" value="S1_IF1_TYPE"/>
    <property type="match status" value="1"/>
</dbReference>
<organism evidence="3 4">
    <name type="scientific">Brassica carinata</name>
    <name type="common">Ethiopian mustard</name>
    <name type="synonym">Abyssinian cabbage</name>
    <dbReference type="NCBI Taxonomy" id="52824"/>
    <lineage>
        <taxon>Eukaryota</taxon>
        <taxon>Viridiplantae</taxon>
        <taxon>Streptophyta</taxon>
        <taxon>Embryophyta</taxon>
        <taxon>Tracheophyta</taxon>
        <taxon>Spermatophyta</taxon>
        <taxon>Magnoliopsida</taxon>
        <taxon>eudicotyledons</taxon>
        <taxon>Gunneridae</taxon>
        <taxon>Pentapetalae</taxon>
        <taxon>rosids</taxon>
        <taxon>malvids</taxon>
        <taxon>Brassicales</taxon>
        <taxon>Brassicaceae</taxon>
        <taxon>Brassiceae</taxon>
        <taxon>Brassica</taxon>
    </lineage>
</organism>
<dbReference type="Gene3D" id="2.40.50.140">
    <property type="entry name" value="Nucleic acid-binding proteins"/>
    <property type="match status" value="1"/>
</dbReference>
<feature type="domain" description="S1-like" evidence="2">
    <location>
        <begin position="35"/>
        <end position="86"/>
    </location>
</feature>
<dbReference type="SUPFAM" id="SSF50249">
    <property type="entry name" value="Nucleic acid-binding proteins"/>
    <property type="match status" value="1"/>
</dbReference>
<evidence type="ECO:0000256" key="1">
    <source>
        <dbReference type="PROSITE-ProRule" id="PRU00181"/>
    </source>
</evidence>
<protein>
    <recommendedName>
        <fullName evidence="2">S1-like domain-containing protein</fullName>
    </recommendedName>
</protein>
<dbReference type="GO" id="GO:0003723">
    <property type="term" value="F:RNA binding"/>
    <property type="evidence" value="ECO:0007669"/>
    <property type="project" value="InterPro"/>
</dbReference>
<gene>
    <name evidence="3" type="ORF">Bca52824_028767</name>
</gene>
<evidence type="ECO:0000259" key="2">
    <source>
        <dbReference type="PROSITE" id="PS50832"/>
    </source>
</evidence>
<dbReference type="InterPro" id="IPR012340">
    <property type="entry name" value="NA-bd_OB-fold"/>
</dbReference>
<evidence type="ECO:0000313" key="3">
    <source>
        <dbReference type="EMBL" id="KAG2309019.1"/>
    </source>
</evidence>
<dbReference type="PANTHER" id="PTHR21668">
    <property type="entry name" value="EIF-1A"/>
    <property type="match status" value="1"/>
</dbReference>
<dbReference type="Pfam" id="PF01176">
    <property type="entry name" value="eIF-1a"/>
    <property type="match status" value="1"/>
</dbReference>